<dbReference type="HOGENOM" id="CLU_1711792_0_0_5"/>
<evidence type="ECO:0000313" key="1">
    <source>
        <dbReference type="EMBL" id="BAB50828.1"/>
    </source>
</evidence>
<dbReference type="eggNOG" id="COG5425">
    <property type="taxonomic scope" value="Bacteria"/>
</dbReference>
<dbReference type="Proteomes" id="UP000000552">
    <property type="component" value="Chromosome"/>
</dbReference>
<proteinExistence type="predicted"/>
<organism evidence="1 2">
    <name type="scientific">Mesorhizobium japonicum (strain LMG 29417 / CECT 9101 / MAFF 303099)</name>
    <name type="common">Mesorhizobium loti (strain MAFF 303099)</name>
    <dbReference type="NCBI Taxonomy" id="266835"/>
    <lineage>
        <taxon>Bacteria</taxon>
        <taxon>Pseudomonadati</taxon>
        <taxon>Pseudomonadota</taxon>
        <taxon>Alphaproteobacteria</taxon>
        <taxon>Hyphomicrobiales</taxon>
        <taxon>Phyllobacteriaceae</taxon>
        <taxon>Mesorhizobium</taxon>
    </lineage>
</organism>
<sequence length="153" mass="17890">MAGCRRGPFRGCQHSKEFAANRMFSHAKPGFDEEKINRRLINGAHNEPWEERRINQGPPRGTAMRDHAEMDLMLRGYGLTTAKILYHFPDHPHLLQSFIWQDYDIAPTFPVLIKFIEFWKAKLDGPLHSVVYTHQKLIAPNEWRKVDGEFVLH</sequence>
<accession>Q98ET9</accession>
<dbReference type="Pfam" id="PF06233">
    <property type="entry name" value="Usg"/>
    <property type="match status" value="1"/>
</dbReference>
<dbReference type="KEGG" id="mlo:mll4088"/>
<name>Q98ET9_RHILO</name>
<gene>
    <name evidence="1" type="ordered locus">mll4088</name>
</gene>
<dbReference type="InterPro" id="IPR009354">
    <property type="entry name" value="Usg"/>
</dbReference>
<dbReference type="EMBL" id="BA000012">
    <property type="protein sequence ID" value="BAB50828.1"/>
    <property type="molecule type" value="Genomic_DNA"/>
</dbReference>
<evidence type="ECO:0000313" key="2">
    <source>
        <dbReference type="Proteomes" id="UP000000552"/>
    </source>
</evidence>
<reference evidence="1 2" key="1">
    <citation type="journal article" date="2000" name="DNA Res.">
        <title>Complete genome structure of the nitrogen-fixing symbiotic bacterium Mesorhizobium loti.</title>
        <authorList>
            <person name="Kaneko T."/>
            <person name="Nakamura Y."/>
            <person name="Sato S."/>
            <person name="Asamizu E."/>
            <person name="Kato T."/>
            <person name="Sasamoto S."/>
            <person name="Watanabe A."/>
            <person name="Idesawa K."/>
            <person name="Ishikawa A."/>
            <person name="Kawashima K."/>
            <person name="Kimura T."/>
            <person name="Kishida Y."/>
            <person name="Kiyokawa C."/>
            <person name="Kohara M."/>
            <person name="Matsumoto M."/>
            <person name="Matsuno A."/>
            <person name="Mochizuki Y."/>
            <person name="Nakayama S."/>
            <person name="Nakazaki N."/>
            <person name="Shimpo S."/>
            <person name="Sugimoto M."/>
            <person name="Takeuchi C."/>
            <person name="Yamada M."/>
            <person name="Tabata S."/>
        </authorList>
    </citation>
    <scope>NUCLEOTIDE SEQUENCE [LARGE SCALE GENOMIC DNA]</scope>
    <source>
        <strain evidence="2">LMG 29417 / CECT 9101 / MAFF 303099</strain>
    </source>
</reference>
<protein>
    <submittedName>
        <fullName evidence="1">Usg protein-Caulobacter crescentus</fullName>
    </submittedName>
</protein>
<dbReference type="AlphaFoldDB" id="Q98ET9"/>